<dbReference type="InterPro" id="IPR036390">
    <property type="entry name" value="WH_DNA-bd_sf"/>
</dbReference>
<dbReference type="Gene3D" id="1.10.10.10">
    <property type="entry name" value="Winged helix-like DNA-binding domain superfamily/Winged helix DNA-binding domain"/>
    <property type="match status" value="1"/>
</dbReference>
<organism evidence="2 3">
    <name type="scientific">Tsukamurella sputi</name>
    <dbReference type="NCBI Taxonomy" id="2591848"/>
    <lineage>
        <taxon>Bacteria</taxon>
        <taxon>Bacillati</taxon>
        <taxon>Actinomycetota</taxon>
        <taxon>Actinomycetes</taxon>
        <taxon>Mycobacteriales</taxon>
        <taxon>Tsukamurellaceae</taxon>
        <taxon>Tsukamurella</taxon>
    </lineage>
</organism>
<dbReference type="Pfam" id="PF12802">
    <property type="entry name" value="MarR_2"/>
    <property type="match status" value="1"/>
</dbReference>
<evidence type="ECO:0000313" key="2">
    <source>
        <dbReference type="EMBL" id="TWS23453.1"/>
    </source>
</evidence>
<reference evidence="2 3" key="1">
    <citation type="submission" date="2019-08" db="EMBL/GenBank/DDBJ databases">
        <title>Tsukamurella conjunctivitidis sp. nov., Tsukamurella assacharolytica sp. nov. and Tsukamurella sputae sp. nov. isolated from patients with conjunctivitis, bacteraemia (lymphoma) and respiratory infection (sputum) in Hong Kong.</title>
        <authorList>
            <person name="Fok K.M.N."/>
            <person name="Fong J.Y.H."/>
        </authorList>
    </citation>
    <scope>NUCLEOTIDE SEQUENCE [LARGE SCALE GENOMIC DNA]</scope>
    <source>
        <strain evidence="2 3">HKU70</strain>
    </source>
</reference>
<dbReference type="SUPFAM" id="SSF46785">
    <property type="entry name" value="Winged helix' DNA-binding domain"/>
    <property type="match status" value="1"/>
</dbReference>
<dbReference type="Proteomes" id="UP000319792">
    <property type="component" value="Unassembled WGS sequence"/>
</dbReference>
<accession>A0A5C5RLT8</accession>
<sequence>MPPKHRMTTVTSGWFRREPLASVPSGAVTVLVTKTTSLRGERLHVCNIHIVELCNHMPRPRTVQHGHFPGGPMDDAARRLEREINALGQHMRARPRTMGLHLDRSAYHVLLLLDYAGPSTLKEIAVALELEQSTVNRQVNKAISQGLLEADGALSGPKRIRATEAGRAAYLRDRKVKLQGIGEILGDLDEADREALIGGLTALNAALAARAEER</sequence>
<dbReference type="InterPro" id="IPR036388">
    <property type="entry name" value="WH-like_DNA-bd_sf"/>
</dbReference>
<dbReference type="SMART" id="SM00347">
    <property type="entry name" value="HTH_MARR"/>
    <property type="match status" value="1"/>
</dbReference>
<proteinExistence type="predicted"/>
<dbReference type="GO" id="GO:0003700">
    <property type="term" value="F:DNA-binding transcription factor activity"/>
    <property type="evidence" value="ECO:0007669"/>
    <property type="project" value="InterPro"/>
</dbReference>
<dbReference type="AlphaFoldDB" id="A0A5C5RLT8"/>
<gene>
    <name evidence="2" type="ORF">FK268_14295</name>
</gene>
<keyword evidence="3" id="KW-1185">Reference proteome</keyword>
<dbReference type="InterPro" id="IPR000835">
    <property type="entry name" value="HTH_MarR-typ"/>
</dbReference>
<dbReference type="EMBL" id="VIGV01000004">
    <property type="protein sequence ID" value="TWS23453.1"/>
    <property type="molecule type" value="Genomic_DNA"/>
</dbReference>
<evidence type="ECO:0000313" key="3">
    <source>
        <dbReference type="Proteomes" id="UP000319792"/>
    </source>
</evidence>
<name>A0A5C5RLT8_9ACTN</name>
<protein>
    <submittedName>
        <fullName evidence="2">MarR family transcriptional regulator</fullName>
    </submittedName>
</protein>
<comment type="caution">
    <text evidence="2">The sequence shown here is derived from an EMBL/GenBank/DDBJ whole genome shotgun (WGS) entry which is preliminary data.</text>
</comment>
<feature type="domain" description="HTH marR-type" evidence="1">
    <location>
        <begin position="95"/>
        <end position="193"/>
    </location>
</feature>
<evidence type="ECO:0000259" key="1">
    <source>
        <dbReference type="SMART" id="SM00347"/>
    </source>
</evidence>